<sequence>MNKIIAVAACLLTLSGCQDSEEQRLLTLADAAKKSIAERYKDPESVIFKDLKLDWQQQHICGELNAKNGYGGYTGFERFRADLDGVGANTVVTNVWTPTEMLMQMKADVAVGRQTISHAEGINKIGFDLMCADVELLKGSKKIPINIPSTS</sequence>
<accession>A0A5E6VKN6</accession>
<dbReference type="EMBL" id="CABVGX010000040">
    <property type="protein sequence ID" value="VVN18497.1"/>
    <property type="molecule type" value="Genomic_DNA"/>
</dbReference>
<dbReference type="AlphaFoldDB" id="A0A5E6VKN6"/>
<dbReference type="RefSeq" id="WP_150582123.1">
    <property type="nucleotide sequence ID" value="NZ_CABVGX010000040.1"/>
</dbReference>
<organism evidence="1 2">
    <name type="scientific">Pseudomonas fluorescens</name>
    <dbReference type="NCBI Taxonomy" id="294"/>
    <lineage>
        <taxon>Bacteria</taxon>
        <taxon>Pseudomonadati</taxon>
        <taxon>Pseudomonadota</taxon>
        <taxon>Gammaproteobacteria</taxon>
        <taxon>Pseudomonadales</taxon>
        <taxon>Pseudomonadaceae</taxon>
        <taxon>Pseudomonas</taxon>
    </lineage>
</organism>
<dbReference type="OrthoDB" id="6988831at2"/>
<evidence type="ECO:0000313" key="1">
    <source>
        <dbReference type="EMBL" id="VVN18497.1"/>
    </source>
</evidence>
<dbReference type="Proteomes" id="UP000325607">
    <property type="component" value="Unassembled WGS sequence"/>
</dbReference>
<evidence type="ECO:0008006" key="3">
    <source>
        <dbReference type="Google" id="ProtNLM"/>
    </source>
</evidence>
<protein>
    <recommendedName>
        <fullName evidence="3">Lipoprotein</fullName>
    </recommendedName>
</protein>
<name>A0A5E6VKN6_PSEFL</name>
<gene>
    <name evidence="1" type="ORF">PS645_04176</name>
</gene>
<reference evidence="1 2" key="1">
    <citation type="submission" date="2019-09" db="EMBL/GenBank/DDBJ databases">
        <authorList>
            <person name="Chandra G."/>
            <person name="Truman W A."/>
        </authorList>
    </citation>
    <scope>NUCLEOTIDE SEQUENCE [LARGE SCALE GENOMIC DNA]</scope>
    <source>
        <strain evidence="1">PS645</strain>
    </source>
</reference>
<evidence type="ECO:0000313" key="2">
    <source>
        <dbReference type="Proteomes" id="UP000325607"/>
    </source>
</evidence>
<dbReference type="PROSITE" id="PS51257">
    <property type="entry name" value="PROKAR_LIPOPROTEIN"/>
    <property type="match status" value="1"/>
</dbReference>
<proteinExistence type="predicted"/>